<dbReference type="EMBL" id="JACHKA010000001">
    <property type="protein sequence ID" value="MBB5984184.1"/>
    <property type="molecule type" value="Genomic_DNA"/>
</dbReference>
<comment type="caution">
    <text evidence="8">The sequence shown here is derived from an EMBL/GenBank/DDBJ whole genome shotgun (WGS) entry which is preliminary data.</text>
</comment>
<dbReference type="EC" id="3.5.2.6" evidence="3 6"/>
<dbReference type="Proteomes" id="UP001138540">
    <property type="component" value="Unassembled WGS sequence"/>
</dbReference>
<reference evidence="8 9" key="1">
    <citation type="submission" date="2020-08" db="EMBL/GenBank/DDBJ databases">
        <title>Exploring microbial biodiversity for novel pathways involved in the catabolism of aromatic compounds derived from lignin.</title>
        <authorList>
            <person name="Elkins J."/>
        </authorList>
    </citation>
    <scope>NUCLEOTIDE SEQUENCE [LARGE SCALE GENOMIC DNA]</scope>
    <source>
        <strain evidence="8 9">B1D3A</strain>
    </source>
</reference>
<dbReference type="NCBIfam" id="NF033103">
    <property type="entry name" value="bla_class_A"/>
    <property type="match status" value="1"/>
</dbReference>
<dbReference type="InterPro" id="IPR000871">
    <property type="entry name" value="Beta-lactam_class-A"/>
</dbReference>
<dbReference type="RefSeq" id="WP_184148984.1">
    <property type="nucleotide sequence ID" value="NZ_JACHKA010000001.1"/>
</dbReference>
<evidence type="ECO:0000256" key="5">
    <source>
        <dbReference type="ARBA" id="ARBA00023251"/>
    </source>
</evidence>
<dbReference type="Pfam" id="PF13354">
    <property type="entry name" value="Beta-lactamase2"/>
    <property type="match status" value="1"/>
</dbReference>
<organism evidence="8 9">
    <name type="scientific">Sphingobium lignivorans</name>
    <dbReference type="NCBI Taxonomy" id="2735886"/>
    <lineage>
        <taxon>Bacteria</taxon>
        <taxon>Pseudomonadati</taxon>
        <taxon>Pseudomonadota</taxon>
        <taxon>Alphaproteobacteria</taxon>
        <taxon>Sphingomonadales</taxon>
        <taxon>Sphingomonadaceae</taxon>
        <taxon>Sphingobium</taxon>
    </lineage>
</organism>
<comment type="similarity">
    <text evidence="2 6">Belongs to the class-A beta-lactamase family.</text>
</comment>
<dbReference type="SUPFAM" id="SSF56601">
    <property type="entry name" value="beta-lactamase/transpeptidase-like"/>
    <property type="match status" value="1"/>
</dbReference>
<dbReference type="InterPro" id="IPR023650">
    <property type="entry name" value="Beta-lactam_class-A_AS"/>
</dbReference>
<evidence type="ECO:0000256" key="1">
    <source>
        <dbReference type="ARBA" id="ARBA00001526"/>
    </source>
</evidence>
<keyword evidence="4 6" id="KW-0378">Hydrolase</keyword>
<dbReference type="PRINTS" id="PR00118">
    <property type="entry name" value="BLACTAMASEA"/>
</dbReference>
<keyword evidence="5 6" id="KW-0046">Antibiotic resistance</keyword>
<evidence type="ECO:0000259" key="7">
    <source>
        <dbReference type="Pfam" id="PF13354"/>
    </source>
</evidence>
<protein>
    <recommendedName>
        <fullName evidence="3 6">Beta-lactamase</fullName>
        <ecNumber evidence="3 6">3.5.2.6</ecNumber>
    </recommendedName>
</protein>
<dbReference type="Gene3D" id="3.40.710.10">
    <property type="entry name" value="DD-peptidase/beta-lactamase superfamily"/>
    <property type="match status" value="1"/>
</dbReference>
<accession>A0ABR6NA92</accession>
<dbReference type="PROSITE" id="PS00146">
    <property type="entry name" value="BETA_LACTAMASE_A"/>
    <property type="match status" value="1"/>
</dbReference>
<dbReference type="PROSITE" id="PS51257">
    <property type="entry name" value="PROKAR_LIPOPROTEIN"/>
    <property type="match status" value="1"/>
</dbReference>
<name>A0ABR6NA92_9SPHN</name>
<sequence>MIVGRRHVLSGVMGTALLALAGCDKRAQPPEEPDNTADETARQALAALESRSGGRLGVAMLDARDLALVGHRQDERFTMCSTFKLSLAAAMLAGMDSGAFGEQERLLITRDDAVGHAPAVRAALEDGEDSMKVLDLCAAAQIESDNGAANILLRKLGGPEALTRFWRALGDDVSRLDRYEPALNTSHGEDIRDTTSPAAMAGALRAILAGEVLKPASRERLTGWTIETRTGLRRLRAGLPADWRAGDKTGSFWGDPAFGDKLNDIAIVWRPDRPSPFFVTAYFESPIGGGRALRPQDEAVLAQAGAIAARWIAHRT</sequence>
<dbReference type="InterPro" id="IPR045155">
    <property type="entry name" value="Beta-lactam_cat"/>
</dbReference>
<evidence type="ECO:0000256" key="6">
    <source>
        <dbReference type="RuleBase" id="RU361140"/>
    </source>
</evidence>
<keyword evidence="9" id="KW-1185">Reference proteome</keyword>
<evidence type="ECO:0000313" key="9">
    <source>
        <dbReference type="Proteomes" id="UP001138540"/>
    </source>
</evidence>
<dbReference type="PANTHER" id="PTHR35333:SF3">
    <property type="entry name" value="BETA-LACTAMASE-TYPE TRANSPEPTIDASE FOLD CONTAINING PROTEIN"/>
    <property type="match status" value="1"/>
</dbReference>
<evidence type="ECO:0000313" key="8">
    <source>
        <dbReference type="EMBL" id="MBB5984184.1"/>
    </source>
</evidence>
<evidence type="ECO:0000256" key="2">
    <source>
        <dbReference type="ARBA" id="ARBA00009009"/>
    </source>
</evidence>
<proteinExistence type="inferred from homology"/>
<gene>
    <name evidence="8" type="ORF">HNP60_000158</name>
</gene>
<dbReference type="GO" id="GO:0008800">
    <property type="term" value="F:beta-lactamase activity"/>
    <property type="evidence" value="ECO:0007669"/>
    <property type="project" value="UniProtKB-EC"/>
</dbReference>
<dbReference type="PANTHER" id="PTHR35333">
    <property type="entry name" value="BETA-LACTAMASE"/>
    <property type="match status" value="1"/>
</dbReference>
<evidence type="ECO:0000256" key="3">
    <source>
        <dbReference type="ARBA" id="ARBA00012865"/>
    </source>
</evidence>
<feature type="domain" description="Beta-lactamase class A catalytic" evidence="7">
    <location>
        <begin position="58"/>
        <end position="279"/>
    </location>
</feature>
<comment type="catalytic activity">
    <reaction evidence="1 6">
        <text>a beta-lactam + H2O = a substituted beta-amino acid</text>
        <dbReference type="Rhea" id="RHEA:20401"/>
        <dbReference type="ChEBI" id="CHEBI:15377"/>
        <dbReference type="ChEBI" id="CHEBI:35627"/>
        <dbReference type="ChEBI" id="CHEBI:140347"/>
        <dbReference type="EC" id="3.5.2.6"/>
    </reaction>
</comment>
<dbReference type="InterPro" id="IPR012338">
    <property type="entry name" value="Beta-lactam/transpept-like"/>
</dbReference>
<evidence type="ECO:0000256" key="4">
    <source>
        <dbReference type="ARBA" id="ARBA00022801"/>
    </source>
</evidence>